<dbReference type="GO" id="GO:0005886">
    <property type="term" value="C:plasma membrane"/>
    <property type="evidence" value="ECO:0007669"/>
    <property type="project" value="UniProtKB-SubCell"/>
</dbReference>
<dbReference type="PANTHER" id="PTHR46494:SF1">
    <property type="entry name" value="CORA FAMILY METAL ION TRANSPORTER (EUROFUNG)"/>
    <property type="match status" value="1"/>
</dbReference>
<evidence type="ECO:0000256" key="3">
    <source>
        <dbReference type="ARBA" id="ARBA00022448"/>
    </source>
</evidence>
<dbReference type="SUPFAM" id="SSF144083">
    <property type="entry name" value="Magnesium transport protein CorA, transmembrane region"/>
    <property type="match status" value="1"/>
</dbReference>
<evidence type="ECO:0000256" key="6">
    <source>
        <dbReference type="ARBA" id="ARBA00022989"/>
    </source>
</evidence>
<accession>A0AAP2D5N7</accession>
<dbReference type="NCBIfam" id="TIGR00383">
    <property type="entry name" value="corA"/>
    <property type="match status" value="1"/>
</dbReference>
<gene>
    <name evidence="8 9" type="primary">corA</name>
    <name evidence="9" type="ORF">KK078_04690</name>
</gene>
<dbReference type="GO" id="GO:0015087">
    <property type="term" value="F:cobalt ion transmembrane transporter activity"/>
    <property type="evidence" value="ECO:0007669"/>
    <property type="project" value="UniProtKB-UniRule"/>
</dbReference>
<comment type="function">
    <text evidence="8">Mediates influx of magnesium ions.</text>
</comment>
<keyword evidence="4 8" id="KW-1003">Cell membrane</keyword>
<proteinExistence type="inferred from homology"/>
<comment type="subcellular location">
    <subcellularLocation>
        <location evidence="1">Cell membrane</location>
        <topology evidence="1">Multi-pass membrane protein</topology>
    </subcellularLocation>
    <subcellularLocation>
        <location evidence="8">Membrane</location>
        <topology evidence="8">Multi-pass membrane protein</topology>
    </subcellularLocation>
</comment>
<dbReference type="AlphaFoldDB" id="A0AAP2D5N7"/>
<keyword evidence="10" id="KW-1185">Reference proteome</keyword>
<keyword evidence="5 8" id="KW-0812">Transmembrane</keyword>
<dbReference type="GO" id="GO:0000287">
    <property type="term" value="F:magnesium ion binding"/>
    <property type="evidence" value="ECO:0007669"/>
    <property type="project" value="TreeGrafter"/>
</dbReference>
<dbReference type="PANTHER" id="PTHR46494">
    <property type="entry name" value="CORA FAMILY METAL ION TRANSPORTER (EUROFUNG)"/>
    <property type="match status" value="1"/>
</dbReference>
<dbReference type="GO" id="GO:0015095">
    <property type="term" value="F:magnesium ion transmembrane transporter activity"/>
    <property type="evidence" value="ECO:0007669"/>
    <property type="project" value="UniProtKB-UniRule"/>
</dbReference>
<keyword evidence="7 8" id="KW-0472">Membrane</keyword>
<keyword evidence="3 8" id="KW-0813">Transport</keyword>
<dbReference type="RefSeq" id="WP_254089091.1">
    <property type="nucleotide sequence ID" value="NZ_JAHESC010000005.1"/>
</dbReference>
<reference evidence="9 10" key="1">
    <citation type="submission" date="2021-05" db="EMBL/GenBank/DDBJ databases">
        <title>A Polyphasic approach of four new species of the genus Ohtaekwangia: Ohtaekwangia histidinii sp. nov., Ohtaekwangia cretensis sp. nov., Ohtaekwangia indiensis sp. nov., Ohtaekwangia reichenbachii sp. nov. from diverse environment.</title>
        <authorList>
            <person name="Octaviana S."/>
        </authorList>
    </citation>
    <scope>NUCLEOTIDE SEQUENCE [LARGE SCALE GENOMIC DNA]</scope>
    <source>
        <strain evidence="9 10">PWU37</strain>
    </source>
</reference>
<organism evidence="9 10">
    <name type="scientific">Dawidia soli</name>
    <dbReference type="NCBI Taxonomy" id="2782352"/>
    <lineage>
        <taxon>Bacteria</taxon>
        <taxon>Pseudomonadati</taxon>
        <taxon>Bacteroidota</taxon>
        <taxon>Cytophagia</taxon>
        <taxon>Cytophagales</taxon>
        <taxon>Chryseotaleaceae</taxon>
        <taxon>Dawidia</taxon>
    </lineage>
</organism>
<dbReference type="InterPro" id="IPR045863">
    <property type="entry name" value="CorA_TM1_TM2"/>
</dbReference>
<keyword evidence="8" id="KW-0406">Ion transport</keyword>
<sequence length="337" mass="39889">MTVTPVAATHPDGREILELISYNRESHDKIDCMAVNELLQQLKPDRVNWINVDGLNNQDVIEKIQSHFCLHSLLIDDVLSDQRPKAEDFDDYLFFTMKMLHRIDGTGIHYEQISFVLGKNYLVSFQEKEGDLFDGFRERIRLDLGRVRKRQADYLLYRLIDIIVENYYNVLDRVGDLVEDIEETVYESPTNQTFHRIQKLKKELIFLRKALYPLRDALGKIIKDEWEFVHEENLRFYSDVYDHVVHLIDSVDTYRDLTAGLMDAHINAMNTRMNEVMRVLTVISTIFMPLTFIVGVYGMNFHHMPELSWHWGYYGVWAIMAMLVIGMLGFFRYKKWF</sequence>
<name>A0AAP2D5N7_9BACT</name>
<keyword evidence="8" id="KW-0460">Magnesium</keyword>
<dbReference type="SUPFAM" id="SSF143865">
    <property type="entry name" value="CorA soluble domain-like"/>
    <property type="match status" value="1"/>
</dbReference>
<evidence type="ECO:0000256" key="5">
    <source>
        <dbReference type="ARBA" id="ARBA00022692"/>
    </source>
</evidence>
<dbReference type="Gene3D" id="1.20.58.340">
    <property type="entry name" value="Magnesium transport protein CorA, transmembrane region"/>
    <property type="match status" value="2"/>
</dbReference>
<dbReference type="EMBL" id="JAHESC010000005">
    <property type="protein sequence ID" value="MBT1685839.1"/>
    <property type="molecule type" value="Genomic_DNA"/>
</dbReference>
<dbReference type="Pfam" id="PF01544">
    <property type="entry name" value="CorA"/>
    <property type="match status" value="1"/>
</dbReference>
<feature type="transmembrane region" description="Helical" evidence="8">
    <location>
        <begin position="279"/>
        <end position="299"/>
    </location>
</feature>
<feature type="transmembrane region" description="Helical" evidence="8">
    <location>
        <begin position="311"/>
        <end position="331"/>
    </location>
</feature>
<keyword evidence="6 8" id="KW-1133">Transmembrane helix</keyword>
<protein>
    <recommendedName>
        <fullName evidence="8">Magnesium transport protein CorA</fullName>
    </recommendedName>
</protein>
<evidence type="ECO:0000256" key="8">
    <source>
        <dbReference type="RuleBase" id="RU362010"/>
    </source>
</evidence>
<dbReference type="CDD" id="cd12828">
    <property type="entry name" value="TmCorA-like_1"/>
    <property type="match status" value="1"/>
</dbReference>
<evidence type="ECO:0000256" key="1">
    <source>
        <dbReference type="ARBA" id="ARBA00004651"/>
    </source>
</evidence>
<dbReference type="InterPro" id="IPR045861">
    <property type="entry name" value="CorA_cytoplasmic_dom"/>
</dbReference>
<evidence type="ECO:0000256" key="2">
    <source>
        <dbReference type="ARBA" id="ARBA00009765"/>
    </source>
</evidence>
<dbReference type="GO" id="GO:0050897">
    <property type="term" value="F:cobalt ion binding"/>
    <property type="evidence" value="ECO:0007669"/>
    <property type="project" value="TreeGrafter"/>
</dbReference>
<dbReference type="InterPro" id="IPR002523">
    <property type="entry name" value="MgTranspt_CorA/ZnTranspt_ZntB"/>
</dbReference>
<dbReference type="InterPro" id="IPR004488">
    <property type="entry name" value="Mg/Co-transport_prot_CorA"/>
</dbReference>
<comment type="similarity">
    <text evidence="2 8">Belongs to the CorA metal ion transporter (MIT) (TC 1.A.35) family.</text>
</comment>
<dbReference type="Proteomes" id="UP001319180">
    <property type="component" value="Unassembled WGS sequence"/>
</dbReference>
<evidence type="ECO:0000256" key="7">
    <source>
        <dbReference type="ARBA" id="ARBA00023136"/>
    </source>
</evidence>
<evidence type="ECO:0000313" key="10">
    <source>
        <dbReference type="Proteomes" id="UP001319180"/>
    </source>
</evidence>
<evidence type="ECO:0000256" key="4">
    <source>
        <dbReference type="ARBA" id="ARBA00022475"/>
    </source>
</evidence>
<evidence type="ECO:0000313" key="9">
    <source>
        <dbReference type="EMBL" id="MBT1685839.1"/>
    </source>
</evidence>
<comment type="caution">
    <text evidence="9">The sequence shown here is derived from an EMBL/GenBank/DDBJ whole genome shotgun (WGS) entry which is preliminary data.</text>
</comment>
<dbReference type="FunFam" id="1.20.58.340:FF:000012">
    <property type="entry name" value="Magnesium transport protein CorA"/>
    <property type="match status" value="1"/>
</dbReference>
<dbReference type="Gene3D" id="3.30.460.20">
    <property type="entry name" value="CorA soluble domain-like"/>
    <property type="match status" value="1"/>
</dbReference>